<comment type="subcellular location">
    <subcellularLocation>
        <location evidence="1">Cytoplasm</location>
    </subcellularLocation>
</comment>
<keyword evidence="2" id="KW-0963">Cytoplasm</keyword>
<feature type="compositionally biased region" description="Acidic residues" evidence="4">
    <location>
        <begin position="384"/>
        <end position="395"/>
    </location>
</feature>
<dbReference type="GO" id="GO:0030865">
    <property type="term" value="P:cortical cytoskeleton organization"/>
    <property type="evidence" value="ECO:0007669"/>
    <property type="project" value="TreeGrafter"/>
</dbReference>
<dbReference type="Gene3D" id="1.10.238.10">
    <property type="entry name" value="EF-hand"/>
    <property type="match status" value="1"/>
</dbReference>
<evidence type="ECO:0000313" key="6">
    <source>
        <dbReference type="EMBL" id="KAF7638953.1"/>
    </source>
</evidence>
<evidence type="ECO:0000256" key="2">
    <source>
        <dbReference type="ARBA" id="ARBA00022490"/>
    </source>
</evidence>
<dbReference type="GO" id="GO:0035303">
    <property type="term" value="P:regulation of dephosphorylation"/>
    <property type="evidence" value="ECO:0007669"/>
    <property type="project" value="InterPro"/>
</dbReference>
<dbReference type="GO" id="GO:0005737">
    <property type="term" value="C:cytoplasm"/>
    <property type="evidence" value="ECO:0007669"/>
    <property type="project" value="UniProtKB-SubCell"/>
</dbReference>
<dbReference type="EMBL" id="JABEBT010000008">
    <property type="protein sequence ID" value="KAF7638953.1"/>
    <property type="molecule type" value="Genomic_DNA"/>
</dbReference>
<evidence type="ECO:0000259" key="5">
    <source>
        <dbReference type="PROSITE" id="PS50222"/>
    </source>
</evidence>
<feature type="domain" description="EF-hand" evidence="5">
    <location>
        <begin position="98"/>
        <end position="133"/>
    </location>
</feature>
<gene>
    <name evidence="6" type="ORF">Mgra_00001477</name>
</gene>
<dbReference type="PROSITE" id="PS50222">
    <property type="entry name" value="EF_HAND_2"/>
    <property type="match status" value="2"/>
</dbReference>
<dbReference type="PANTHER" id="PTHR12085">
    <property type="entry name" value="SERINE/THREONINE-PROTEIN PHOSPHATASE 2A REGULATORY SUBUNIT B'' SUBUNIT GAMMA"/>
    <property type="match status" value="1"/>
</dbReference>
<dbReference type="GO" id="GO:0005819">
    <property type="term" value="C:spindle"/>
    <property type="evidence" value="ECO:0007669"/>
    <property type="project" value="TreeGrafter"/>
</dbReference>
<organism evidence="6 7">
    <name type="scientific">Meloidogyne graminicola</name>
    <dbReference type="NCBI Taxonomy" id="189291"/>
    <lineage>
        <taxon>Eukaryota</taxon>
        <taxon>Metazoa</taxon>
        <taxon>Ecdysozoa</taxon>
        <taxon>Nematoda</taxon>
        <taxon>Chromadorea</taxon>
        <taxon>Rhabditida</taxon>
        <taxon>Tylenchina</taxon>
        <taxon>Tylenchomorpha</taxon>
        <taxon>Tylenchoidea</taxon>
        <taxon>Meloidogynidae</taxon>
        <taxon>Meloidogyninae</taxon>
        <taxon>Meloidogyne</taxon>
    </lineage>
</organism>
<dbReference type="InterPro" id="IPR002048">
    <property type="entry name" value="EF_hand_dom"/>
</dbReference>
<dbReference type="InterPro" id="IPR018247">
    <property type="entry name" value="EF_Hand_1_Ca_BS"/>
</dbReference>
<dbReference type="InterPro" id="IPR011992">
    <property type="entry name" value="EF-hand-dom_pair"/>
</dbReference>
<dbReference type="OrthoDB" id="10265007at2759"/>
<keyword evidence="7" id="KW-1185">Reference proteome</keyword>
<dbReference type="GO" id="GO:0005509">
    <property type="term" value="F:calcium ion binding"/>
    <property type="evidence" value="ECO:0007669"/>
    <property type="project" value="InterPro"/>
</dbReference>
<evidence type="ECO:0000256" key="4">
    <source>
        <dbReference type="SAM" id="MobiDB-lite"/>
    </source>
</evidence>
<keyword evidence="3" id="KW-0106">Calcium</keyword>
<dbReference type="GO" id="GO:0000226">
    <property type="term" value="P:microtubule cytoskeleton organization"/>
    <property type="evidence" value="ECO:0007669"/>
    <property type="project" value="TreeGrafter"/>
</dbReference>
<feature type="region of interest" description="Disordered" evidence="4">
    <location>
        <begin position="366"/>
        <end position="401"/>
    </location>
</feature>
<dbReference type="PANTHER" id="PTHR12085:SF3">
    <property type="entry name" value="SERINE_THREONINE-PROTEIN PHOSPHATASE 2A REGULATORY SUBUNIT B'' SUBUNIT GAMMA"/>
    <property type="match status" value="1"/>
</dbReference>
<accession>A0A8T0A1H3</accession>
<evidence type="ECO:0000256" key="1">
    <source>
        <dbReference type="ARBA" id="ARBA00004496"/>
    </source>
</evidence>
<dbReference type="PROSITE" id="PS00018">
    <property type="entry name" value="EF_HAND_1"/>
    <property type="match status" value="1"/>
</dbReference>
<comment type="caution">
    <text evidence="6">The sequence shown here is derived from an EMBL/GenBank/DDBJ whole genome shotgun (WGS) entry which is preliminary data.</text>
</comment>
<proteinExistence type="predicted"/>
<name>A0A8T0A1H3_9BILA</name>
<protein>
    <recommendedName>
        <fullName evidence="5">EF-hand domain-containing protein</fullName>
    </recommendedName>
</protein>
<evidence type="ECO:0000313" key="7">
    <source>
        <dbReference type="Proteomes" id="UP000605970"/>
    </source>
</evidence>
<sequence length="401" mass="47098">MALFQQFSSDLLPLFSKNLPTSKFNNLRIPSNDDIEKFVQCLESSVRSDDADQKNITFNNFMSLSKQFSKNIIDFLQPATFFLAHSEGPPRSYSESRASYARNRIAMDKYDTGGNGTLDREQFIDYYRNEVMTTVDVLKDLEETFEICYTNTVESFCFFFLDPKHWGKIRITDLLVSGFLETAFGLQNNFEDYENWFSPEKTHEMNSLFQMFDTRQKNYLDKEDFKRVQNGSFTSVFIERLFETHVANCGLKMSYEEFVIFQIAYNHLAHPSALSYFFKILDVNSDGYLDNYELNYFYTELRSAYNGWFMDGAMPEFGDFSDQFYDMVKPAVNQRITLQELLACKQGHDFMLCLISHTEFYRYEMRESETGNQDSEMPSYCGEDNLDENESEEENSEKVQF</sequence>
<dbReference type="AlphaFoldDB" id="A0A8T0A1H3"/>
<dbReference type="SUPFAM" id="SSF47473">
    <property type="entry name" value="EF-hand"/>
    <property type="match status" value="2"/>
</dbReference>
<evidence type="ECO:0000256" key="3">
    <source>
        <dbReference type="ARBA" id="ARBA00022837"/>
    </source>
</evidence>
<feature type="domain" description="EF-hand" evidence="5">
    <location>
        <begin position="269"/>
        <end position="304"/>
    </location>
</feature>
<dbReference type="Proteomes" id="UP000605970">
    <property type="component" value="Unassembled WGS sequence"/>
</dbReference>
<dbReference type="InterPro" id="IPR039865">
    <property type="entry name" value="PPP2R3C"/>
</dbReference>
<reference evidence="6" key="1">
    <citation type="journal article" date="2020" name="Ecol. Evol.">
        <title>Genome structure and content of the rice root-knot nematode (Meloidogyne graminicola).</title>
        <authorList>
            <person name="Phan N.T."/>
            <person name="Danchin E.G.J."/>
            <person name="Klopp C."/>
            <person name="Perfus-Barbeoch L."/>
            <person name="Kozlowski D.K."/>
            <person name="Koutsovoulos G.D."/>
            <person name="Lopez-Roques C."/>
            <person name="Bouchez O."/>
            <person name="Zahm M."/>
            <person name="Besnard G."/>
            <person name="Bellafiore S."/>
        </authorList>
    </citation>
    <scope>NUCLEOTIDE SEQUENCE</scope>
    <source>
        <strain evidence="6">VN-18</strain>
    </source>
</reference>